<name>A0ABN7SRB8_OIKDI</name>
<organism evidence="1 2">
    <name type="scientific">Oikopleura dioica</name>
    <name type="common">Tunicate</name>
    <dbReference type="NCBI Taxonomy" id="34765"/>
    <lineage>
        <taxon>Eukaryota</taxon>
        <taxon>Metazoa</taxon>
        <taxon>Chordata</taxon>
        <taxon>Tunicata</taxon>
        <taxon>Appendicularia</taxon>
        <taxon>Copelata</taxon>
        <taxon>Oikopleuridae</taxon>
        <taxon>Oikopleura</taxon>
    </lineage>
</organism>
<evidence type="ECO:0000313" key="1">
    <source>
        <dbReference type="EMBL" id="CAG5105884.1"/>
    </source>
</evidence>
<protein>
    <submittedName>
        <fullName evidence="1">Oidioi.mRNA.OKI2018_I69.chr1.g2537.t1.cds</fullName>
    </submittedName>
</protein>
<keyword evidence="2" id="KW-1185">Reference proteome</keyword>
<evidence type="ECO:0000313" key="2">
    <source>
        <dbReference type="Proteomes" id="UP001158576"/>
    </source>
</evidence>
<accession>A0ABN7SRB8</accession>
<dbReference type="Proteomes" id="UP001158576">
    <property type="component" value="Chromosome 1"/>
</dbReference>
<proteinExistence type="predicted"/>
<dbReference type="EMBL" id="OU015566">
    <property type="protein sequence ID" value="CAG5105884.1"/>
    <property type="molecule type" value="Genomic_DNA"/>
</dbReference>
<reference evidence="1 2" key="1">
    <citation type="submission" date="2021-04" db="EMBL/GenBank/DDBJ databases">
        <authorList>
            <person name="Bliznina A."/>
        </authorList>
    </citation>
    <scope>NUCLEOTIDE SEQUENCE [LARGE SCALE GENOMIC DNA]</scope>
</reference>
<gene>
    <name evidence="1" type="ORF">OKIOD_LOCUS11302</name>
</gene>
<sequence length="261" mass="30805">MSKTNAWVCKDCFNYRVEFNLADMNMQWWWTNQDFLYLSFDQPVSFVTTAHPIQDVVAADSTYSTYKLSFKPDFFPGDNRIDFNIEFREANLTSHVTTGIMCPWCYPAPIFVEEFTPEEIHENFLAMRDIDITAEKKTHINYERYKNRMNKVNKYFNLAGSVDEIISPDFECAQPFDSEKYMTNSYAQWLNTNEALMETLRLSPEVEDTCKLVELIEQGVDEMARSYVCLDAMKDRFQRRFQYKIEKISWSKGPKCHGIKL</sequence>